<keyword evidence="2" id="KW-1185">Reference proteome</keyword>
<gene>
    <name evidence="1" type="ORF">GCM10011574_61620</name>
</gene>
<reference evidence="1" key="2">
    <citation type="submission" date="2020-09" db="EMBL/GenBank/DDBJ databases">
        <authorList>
            <person name="Sun Q."/>
            <person name="Zhou Y."/>
        </authorList>
    </citation>
    <scope>NUCLEOTIDE SEQUENCE</scope>
    <source>
        <strain evidence="1">CGMCC 4.7138</strain>
    </source>
</reference>
<name>A0A8H9LGT0_9ACTN</name>
<sequence length="102" mass="11814">MAEEMVPNPRHAQLVELLKEVHNRSQEVGQAYQRVHASMQSGKVWTGPTAVKWTTEIADRHHRLAQLVRQMTHAIEEELHRHPAMVTRSQAELIRRQLTGRP</sequence>
<dbReference type="Proteomes" id="UP000653480">
    <property type="component" value="Unassembled WGS sequence"/>
</dbReference>
<accession>A0A8H9LGT0</accession>
<proteinExistence type="predicted"/>
<dbReference type="EMBL" id="BMMN01000016">
    <property type="protein sequence ID" value="GGO27835.1"/>
    <property type="molecule type" value="Genomic_DNA"/>
</dbReference>
<comment type="caution">
    <text evidence="1">The sequence shown here is derived from an EMBL/GenBank/DDBJ whole genome shotgun (WGS) entry which is preliminary data.</text>
</comment>
<protein>
    <submittedName>
        <fullName evidence="1">Uncharacterized protein</fullName>
    </submittedName>
</protein>
<dbReference type="AlphaFoldDB" id="A0A8H9LGT0"/>
<evidence type="ECO:0000313" key="1">
    <source>
        <dbReference type="EMBL" id="GGO27835.1"/>
    </source>
</evidence>
<evidence type="ECO:0000313" key="2">
    <source>
        <dbReference type="Proteomes" id="UP000653480"/>
    </source>
</evidence>
<organism evidence="1 2">
    <name type="scientific">Microbispora bryophytorum</name>
    <dbReference type="NCBI Taxonomy" id="1460882"/>
    <lineage>
        <taxon>Bacteria</taxon>
        <taxon>Bacillati</taxon>
        <taxon>Actinomycetota</taxon>
        <taxon>Actinomycetes</taxon>
        <taxon>Streptosporangiales</taxon>
        <taxon>Streptosporangiaceae</taxon>
        <taxon>Microbispora</taxon>
    </lineage>
</organism>
<reference evidence="1" key="1">
    <citation type="journal article" date="2014" name="Int. J. Syst. Evol. Microbiol.">
        <title>Complete genome sequence of Corynebacterium casei LMG S-19264T (=DSM 44701T), isolated from a smear-ripened cheese.</title>
        <authorList>
            <consortium name="US DOE Joint Genome Institute (JGI-PGF)"/>
            <person name="Walter F."/>
            <person name="Albersmeier A."/>
            <person name="Kalinowski J."/>
            <person name="Ruckert C."/>
        </authorList>
    </citation>
    <scope>NUCLEOTIDE SEQUENCE</scope>
    <source>
        <strain evidence="1">CGMCC 4.7138</strain>
    </source>
</reference>